<reference evidence="3" key="1">
    <citation type="journal article" date="2011" name="Proc. Natl. Acad. Sci. U.S.A.">
        <title>Obligate biotrophy features unraveled by the genomic analysis of rust fungi.</title>
        <authorList>
            <person name="Duplessis S."/>
            <person name="Cuomo C.A."/>
            <person name="Lin Y.-C."/>
            <person name="Aerts A."/>
            <person name="Tisserant E."/>
            <person name="Veneault-Fourrey C."/>
            <person name="Joly D.L."/>
            <person name="Hacquard S."/>
            <person name="Amselem J."/>
            <person name="Cantarel B.L."/>
            <person name="Chiu R."/>
            <person name="Coutinho P.M."/>
            <person name="Feau N."/>
            <person name="Field M."/>
            <person name="Frey P."/>
            <person name="Gelhaye E."/>
            <person name="Goldberg J."/>
            <person name="Grabherr M.G."/>
            <person name="Kodira C.D."/>
            <person name="Kohler A."/>
            <person name="Kuees U."/>
            <person name="Lindquist E.A."/>
            <person name="Lucas S.M."/>
            <person name="Mago R."/>
            <person name="Mauceli E."/>
            <person name="Morin E."/>
            <person name="Murat C."/>
            <person name="Pangilinan J.L."/>
            <person name="Park R."/>
            <person name="Pearson M."/>
            <person name="Quesneville H."/>
            <person name="Rouhier N."/>
            <person name="Sakthikumar S."/>
            <person name="Salamov A.A."/>
            <person name="Schmutz J."/>
            <person name="Selles B."/>
            <person name="Shapiro H."/>
            <person name="Tanguay P."/>
            <person name="Tuskan G.A."/>
            <person name="Henrissat B."/>
            <person name="Van de Peer Y."/>
            <person name="Rouze P."/>
            <person name="Ellis J.G."/>
            <person name="Dodds P.N."/>
            <person name="Schein J.E."/>
            <person name="Zhong S."/>
            <person name="Hamelin R.C."/>
            <person name="Grigoriev I.V."/>
            <person name="Szabo L.J."/>
            <person name="Martin F."/>
        </authorList>
    </citation>
    <scope>NUCLEOTIDE SEQUENCE [LARGE SCALE GENOMIC DNA]</scope>
    <source>
        <strain evidence="3">98AG31 / pathotype 3-4-7</strain>
    </source>
</reference>
<gene>
    <name evidence="2" type="ORF">MELLADRAFT_62055</name>
</gene>
<dbReference type="HOGENOM" id="CLU_1489319_0_0_1"/>
<evidence type="ECO:0000313" key="3">
    <source>
        <dbReference type="Proteomes" id="UP000001072"/>
    </source>
</evidence>
<dbReference type="AlphaFoldDB" id="F4RH31"/>
<dbReference type="InParanoid" id="F4RH31"/>
<organism evidence="3">
    <name type="scientific">Melampsora larici-populina (strain 98AG31 / pathotype 3-4-7)</name>
    <name type="common">Poplar leaf rust fungus</name>
    <dbReference type="NCBI Taxonomy" id="747676"/>
    <lineage>
        <taxon>Eukaryota</taxon>
        <taxon>Fungi</taxon>
        <taxon>Dikarya</taxon>
        <taxon>Basidiomycota</taxon>
        <taxon>Pucciniomycotina</taxon>
        <taxon>Pucciniomycetes</taxon>
        <taxon>Pucciniales</taxon>
        <taxon>Melampsoraceae</taxon>
        <taxon>Melampsora</taxon>
    </lineage>
</organism>
<feature type="compositionally biased region" description="Polar residues" evidence="1">
    <location>
        <begin position="153"/>
        <end position="171"/>
    </location>
</feature>
<dbReference type="KEGG" id="mlr:MELLADRAFT_62055"/>
<dbReference type="RefSeq" id="XP_007408428.1">
    <property type="nucleotide sequence ID" value="XM_007408366.1"/>
</dbReference>
<dbReference type="STRING" id="747676.F4RH31"/>
<accession>F4RH31</accession>
<evidence type="ECO:0000313" key="2">
    <source>
        <dbReference type="EMBL" id="EGG08230.1"/>
    </source>
</evidence>
<feature type="region of interest" description="Disordered" evidence="1">
    <location>
        <begin position="153"/>
        <end position="181"/>
    </location>
</feature>
<dbReference type="OrthoDB" id="3429912at2759"/>
<protein>
    <submittedName>
        <fullName evidence="2">Uncharacterized protein</fullName>
    </submittedName>
</protein>
<dbReference type="GeneID" id="18929833"/>
<evidence type="ECO:0000256" key="1">
    <source>
        <dbReference type="SAM" id="MobiDB-lite"/>
    </source>
</evidence>
<name>F4RH31_MELLP</name>
<sequence>MSKAISRLSQAAKRIAFDVMVKGYKSVGVIQALLLLTLWNKPAERFEEDHTCLNANLDYSLLMKTFSQLFTMSFMLQHTIENPDKQIELPHQFVYIAYAAVFLLKFSSTCDPLAVTILVYDCTVLLEEVLVDEKHMPALYAAFLKVLLNSKKGTSASPKDTDHSQPSTSTPLDPGGYKDPN</sequence>
<dbReference type="VEuPathDB" id="FungiDB:MELLADRAFT_62055"/>
<proteinExistence type="predicted"/>
<keyword evidence="3" id="KW-1185">Reference proteome</keyword>
<dbReference type="EMBL" id="GL883101">
    <property type="protein sequence ID" value="EGG08230.1"/>
    <property type="molecule type" value="Genomic_DNA"/>
</dbReference>
<dbReference type="Proteomes" id="UP000001072">
    <property type="component" value="Unassembled WGS sequence"/>
</dbReference>